<dbReference type="InterPro" id="IPR010559">
    <property type="entry name" value="Sig_transdc_His_kin_internal"/>
</dbReference>
<proteinExistence type="predicted"/>
<evidence type="ECO:0000256" key="7">
    <source>
        <dbReference type="ARBA" id="ARBA00022741"/>
    </source>
</evidence>
<comment type="subcellular location">
    <subcellularLocation>
        <location evidence="2">Cell membrane</location>
        <topology evidence="2">Multi-pass membrane protein</topology>
    </subcellularLocation>
</comment>
<dbReference type="InterPro" id="IPR003594">
    <property type="entry name" value="HATPase_dom"/>
</dbReference>
<evidence type="ECO:0000256" key="3">
    <source>
        <dbReference type="ARBA" id="ARBA00012438"/>
    </source>
</evidence>
<name>A0ABS2H5S3_9BACL</name>
<feature type="domain" description="HAMP" evidence="15">
    <location>
        <begin position="320"/>
        <end position="373"/>
    </location>
</feature>
<evidence type="ECO:0000256" key="4">
    <source>
        <dbReference type="ARBA" id="ARBA00022475"/>
    </source>
</evidence>
<feature type="transmembrane region" description="Helical" evidence="13">
    <location>
        <begin position="15"/>
        <end position="35"/>
    </location>
</feature>
<evidence type="ECO:0000256" key="8">
    <source>
        <dbReference type="ARBA" id="ARBA00022777"/>
    </source>
</evidence>
<feature type="region of interest" description="Disordered" evidence="12">
    <location>
        <begin position="596"/>
        <end position="617"/>
    </location>
</feature>
<keyword evidence="9" id="KW-0067">ATP-binding</keyword>
<dbReference type="SMART" id="SM00304">
    <property type="entry name" value="HAMP"/>
    <property type="match status" value="1"/>
</dbReference>
<dbReference type="PANTHER" id="PTHR34220:SF7">
    <property type="entry name" value="SENSOR HISTIDINE KINASE YPDA"/>
    <property type="match status" value="1"/>
</dbReference>
<dbReference type="SMART" id="SM00387">
    <property type="entry name" value="HATPase_c"/>
    <property type="match status" value="1"/>
</dbReference>
<protein>
    <recommendedName>
        <fullName evidence="3">histidine kinase</fullName>
        <ecNumber evidence="3">2.7.13.3</ecNumber>
    </recommendedName>
</protein>
<evidence type="ECO:0000256" key="10">
    <source>
        <dbReference type="ARBA" id="ARBA00023012"/>
    </source>
</evidence>
<organism evidence="16 17">
    <name type="scientific">Paenibacillus rhizolycopersici</name>
    <dbReference type="NCBI Taxonomy" id="2780073"/>
    <lineage>
        <taxon>Bacteria</taxon>
        <taxon>Bacillati</taxon>
        <taxon>Bacillota</taxon>
        <taxon>Bacilli</taxon>
        <taxon>Bacillales</taxon>
        <taxon>Paenibacillaceae</taxon>
        <taxon>Paenibacillus</taxon>
    </lineage>
</organism>
<dbReference type="Proteomes" id="UP001516620">
    <property type="component" value="Unassembled WGS sequence"/>
</dbReference>
<sequence>MAGFTRYLIPQKLKYRLFMAFVCLILLPFCALNLYNYQRIETLVQQKISQQSHSQLEQMYRTLEDQMGIAFKTLIFLKQDDSVKSVLRNPEQHDGMENKRIMENIFMNLNNSFFLYNPSVYFMILDMNESVYTSYPPRDALVYDKLREHPGFDRQAMNANAYHWVPNDPNYVLRDVSTSTYLLSLYAYLGDNPNRPYGMARISIDYSSWLRSVHNQSDLQQQYFLITRAGEEISKSVPDAVLPEKVMAEIAKQPDRQYFIDKDSNSLVNYIYVESLDWYIVNRIPLPILFNEIDALKRQYFTTFFMLMGAFLVMTFAIAATITRPLSHLQNKMMAVVRKNLKIRLPEQKFRGEILDLTRTFNTMLDDMDALIQRLKTEERQKEAVHFHMLLAQMNPHFLLNTLNTIKWSAIRQGNEDITEITLSLGKLLEASLNSEKDLVHLQDEIELVQAYVHIQQVRYNHRFEVAYTLEDEVVFALVPKLSLQPLVENAIMHGVSHLTGPGRIEIRVRREGLAQLTVEIEDNGIGMARSAQIKKTRKRPGIGLDNVRERLRLLFKEEGRMDVASSDQGTRVRFTIPLLLSTPYAKSHQEAALAKEGHPLTLPPGDAAANDPRGGQ</sequence>
<reference evidence="16 17" key="1">
    <citation type="submission" date="2021-01" db="EMBL/GenBank/DDBJ databases">
        <title>Paenibacillus sp.nov. isolated from the rhizosphere soil of tomato plant.</title>
        <authorList>
            <person name="Thin K.K."/>
            <person name="Zhang X."/>
            <person name="He S."/>
        </authorList>
    </citation>
    <scope>NUCLEOTIDE SEQUENCE [LARGE SCALE GENOMIC DNA]</scope>
    <source>
        <strain evidence="16 17">DXFW5</strain>
    </source>
</reference>
<dbReference type="PROSITE" id="PS50885">
    <property type="entry name" value="HAMP"/>
    <property type="match status" value="1"/>
</dbReference>
<keyword evidence="17" id="KW-1185">Reference proteome</keyword>
<dbReference type="Pfam" id="PF06580">
    <property type="entry name" value="His_kinase"/>
    <property type="match status" value="1"/>
</dbReference>
<feature type="domain" description="Histidine kinase" evidence="14">
    <location>
        <begin position="418"/>
        <end position="581"/>
    </location>
</feature>
<dbReference type="GO" id="GO:0016301">
    <property type="term" value="F:kinase activity"/>
    <property type="evidence" value="ECO:0007669"/>
    <property type="project" value="UniProtKB-KW"/>
</dbReference>
<evidence type="ECO:0000256" key="9">
    <source>
        <dbReference type="ARBA" id="ARBA00022840"/>
    </source>
</evidence>
<comment type="caution">
    <text evidence="16">The sequence shown here is derived from an EMBL/GenBank/DDBJ whole genome shotgun (WGS) entry which is preliminary data.</text>
</comment>
<keyword evidence="4" id="KW-1003">Cell membrane</keyword>
<dbReference type="InterPro" id="IPR005467">
    <property type="entry name" value="His_kinase_dom"/>
</dbReference>
<dbReference type="Pfam" id="PF00672">
    <property type="entry name" value="HAMP"/>
    <property type="match status" value="1"/>
</dbReference>
<comment type="catalytic activity">
    <reaction evidence="1">
        <text>ATP + protein L-histidine = ADP + protein N-phospho-L-histidine.</text>
        <dbReference type="EC" id="2.7.13.3"/>
    </reaction>
</comment>
<dbReference type="SUPFAM" id="SSF55874">
    <property type="entry name" value="ATPase domain of HSP90 chaperone/DNA topoisomerase II/histidine kinase"/>
    <property type="match status" value="1"/>
</dbReference>
<evidence type="ECO:0000256" key="1">
    <source>
        <dbReference type="ARBA" id="ARBA00000085"/>
    </source>
</evidence>
<keyword evidence="7" id="KW-0547">Nucleotide-binding</keyword>
<keyword evidence="13" id="KW-1133">Transmembrane helix</keyword>
<evidence type="ECO:0000259" key="14">
    <source>
        <dbReference type="PROSITE" id="PS50109"/>
    </source>
</evidence>
<dbReference type="SUPFAM" id="SSF158472">
    <property type="entry name" value="HAMP domain-like"/>
    <property type="match status" value="1"/>
</dbReference>
<accession>A0ABS2H5S3</accession>
<evidence type="ECO:0000313" key="16">
    <source>
        <dbReference type="EMBL" id="MBM6995713.1"/>
    </source>
</evidence>
<evidence type="ECO:0000256" key="6">
    <source>
        <dbReference type="ARBA" id="ARBA00022679"/>
    </source>
</evidence>
<dbReference type="EC" id="2.7.13.3" evidence="3"/>
<keyword evidence="10" id="KW-0902">Two-component regulatory system</keyword>
<dbReference type="InterPro" id="IPR050640">
    <property type="entry name" value="Bact_2-comp_sensor_kinase"/>
</dbReference>
<dbReference type="InterPro" id="IPR003660">
    <property type="entry name" value="HAMP_dom"/>
</dbReference>
<keyword evidence="8 16" id="KW-0418">Kinase</keyword>
<dbReference type="Gene3D" id="3.30.565.10">
    <property type="entry name" value="Histidine kinase-like ATPase, C-terminal domain"/>
    <property type="match status" value="1"/>
</dbReference>
<evidence type="ECO:0000256" key="12">
    <source>
        <dbReference type="SAM" id="MobiDB-lite"/>
    </source>
</evidence>
<evidence type="ECO:0000313" key="17">
    <source>
        <dbReference type="Proteomes" id="UP001516620"/>
    </source>
</evidence>
<dbReference type="Gene3D" id="6.10.340.10">
    <property type="match status" value="1"/>
</dbReference>
<dbReference type="Pfam" id="PF02518">
    <property type="entry name" value="HATPase_c"/>
    <property type="match status" value="1"/>
</dbReference>
<dbReference type="PANTHER" id="PTHR34220">
    <property type="entry name" value="SENSOR HISTIDINE KINASE YPDA"/>
    <property type="match status" value="1"/>
</dbReference>
<evidence type="ECO:0000256" key="11">
    <source>
        <dbReference type="ARBA" id="ARBA00023136"/>
    </source>
</evidence>
<dbReference type="EMBL" id="JADCNN020000006">
    <property type="protein sequence ID" value="MBM6995713.1"/>
    <property type="molecule type" value="Genomic_DNA"/>
</dbReference>
<gene>
    <name evidence="16" type="ORF">IM700_008540</name>
</gene>
<keyword evidence="6" id="KW-0808">Transferase</keyword>
<evidence type="ECO:0000256" key="5">
    <source>
        <dbReference type="ARBA" id="ARBA00022553"/>
    </source>
</evidence>
<evidence type="ECO:0000256" key="2">
    <source>
        <dbReference type="ARBA" id="ARBA00004651"/>
    </source>
</evidence>
<dbReference type="RefSeq" id="WP_193417203.1">
    <property type="nucleotide sequence ID" value="NZ_JADCNN020000006.1"/>
</dbReference>
<dbReference type="PROSITE" id="PS50109">
    <property type="entry name" value="HIS_KIN"/>
    <property type="match status" value="1"/>
</dbReference>
<keyword evidence="11 13" id="KW-0472">Membrane</keyword>
<evidence type="ECO:0000256" key="13">
    <source>
        <dbReference type="SAM" id="Phobius"/>
    </source>
</evidence>
<evidence type="ECO:0000259" key="15">
    <source>
        <dbReference type="PROSITE" id="PS50885"/>
    </source>
</evidence>
<feature type="transmembrane region" description="Helical" evidence="13">
    <location>
        <begin position="300"/>
        <end position="322"/>
    </location>
</feature>
<dbReference type="CDD" id="cd06225">
    <property type="entry name" value="HAMP"/>
    <property type="match status" value="1"/>
</dbReference>
<keyword evidence="13" id="KW-0812">Transmembrane</keyword>
<keyword evidence="5" id="KW-0597">Phosphoprotein</keyword>
<dbReference type="InterPro" id="IPR036890">
    <property type="entry name" value="HATPase_C_sf"/>
</dbReference>